<keyword evidence="2" id="KW-0813">Transport</keyword>
<feature type="transmembrane region" description="Helical" evidence="6">
    <location>
        <begin position="312"/>
        <end position="331"/>
    </location>
</feature>
<evidence type="ECO:0000313" key="8">
    <source>
        <dbReference type="EMBL" id="WCT74157.1"/>
    </source>
</evidence>
<evidence type="ECO:0000256" key="2">
    <source>
        <dbReference type="ARBA" id="ARBA00022448"/>
    </source>
</evidence>
<feature type="transmembrane region" description="Helical" evidence="6">
    <location>
        <begin position="179"/>
        <end position="201"/>
    </location>
</feature>
<feature type="transmembrane region" description="Helical" evidence="6">
    <location>
        <begin position="82"/>
        <end position="105"/>
    </location>
</feature>
<feature type="domain" description="Major facilitator superfamily (MFS) profile" evidence="7">
    <location>
        <begin position="20"/>
        <end position="427"/>
    </location>
</feature>
<keyword evidence="9" id="KW-1185">Reference proteome</keyword>
<evidence type="ECO:0000256" key="6">
    <source>
        <dbReference type="SAM" id="Phobius"/>
    </source>
</evidence>
<dbReference type="InterPro" id="IPR020846">
    <property type="entry name" value="MFS_dom"/>
</dbReference>
<evidence type="ECO:0000256" key="1">
    <source>
        <dbReference type="ARBA" id="ARBA00004141"/>
    </source>
</evidence>
<keyword evidence="5 6" id="KW-0472">Membrane</keyword>
<feature type="transmembrane region" description="Helical" evidence="6">
    <location>
        <begin position="50"/>
        <end position="70"/>
    </location>
</feature>
<feature type="transmembrane region" description="Helical" evidence="6">
    <location>
        <begin position="246"/>
        <end position="267"/>
    </location>
</feature>
<dbReference type="PROSITE" id="PS50850">
    <property type="entry name" value="MFS"/>
    <property type="match status" value="1"/>
</dbReference>
<keyword evidence="4 6" id="KW-1133">Transmembrane helix</keyword>
<dbReference type="InterPro" id="IPR036259">
    <property type="entry name" value="MFS_trans_sf"/>
</dbReference>
<dbReference type="SUPFAM" id="SSF103473">
    <property type="entry name" value="MFS general substrate transporter"/>
    <property type="match status" value="1"/>
</dbReference>
<feature type="transmembrane region" description="Helical" evidence="6">
    <location>
        <begin position="369"/>
        <end position="391"/>
    </location>
</feature>
<evidence type="ECO:0000259" key="7">
    <source>
        <dbReference type="PROSITE" id="PS50850"/>
    </source>
</evidence>
<dbReference type="Gene3D" id="1.20.1250.20">
    <property type="entry name" value="MFS general substrate transporter like domains"/>
    <property type="match status" value="2"/>
</dbReference>
<dbReference type="PANTHER" id="PTHR43791:SF36">
    <property type="entry name" value="TRANSPORTER, PUTATIVE (AFU_ORTHOLOGUE AFUA_6G08340)-RELATED"/>
    <property type="match status" value="1"/>
</dbReference>
<name>A0ABY7TNB3_9SPHN</name>
<sequence length="429" mass="46072">MERERTDGEDALYRKVTRRFLPFLMICYAVAYLDRINVGIAKLGMSHDLGLSEAVFGLGAGIFFIGYFLFEVPSNALLYRLGARVWIARIMVSWAIVSAGCALAQGPVSFYVARFLLGVTEAGFFPGIILYLTYWYPSARRGRIVAMFMTAIPIAGVVGTPISGFLMSGMDGLMGWAGWRWMLVAEALPALLLGLCVPFVLDSRVVDAKWLSEDEKRRLAERLAHDHRPDAPAHAGLRDLVADPAVLRFAAIYFCCIMGQYGITFWLPTLVSGVSDAPTWVIGLYASLPYAAAVVTMLLVSRSSDLRQERRWHLILPMVVGAAAIALAPLAHGSTGASIAILCVAAAAILTATPLFWNLPTTMLQGVSAAIGIAAINSVGNLAGFVSPMVVGWLNDRTGATASGMWALAFVLVVGALLVVTARAPGRSA</sequence>
<dbReference type="InterPro" id="IPR011701">
    <property type="entry name" value="MFS"/>
</dbReference>
<evidence type="ECO:0000313" key="9">
    <source>
        <dbReference type="Proteomes" id="UP001220395"/>
    </source>
</evidence>
<feature type="transmembrane region" description="Helical" evidence="6">
    <location>
        <begin position="337"/>
        <end position="357"/>
    </location>
</feature>
<evidence type="ECO:0000256" key="4">
    <source>
        <dbReference type="ARBA" id="ARBA00022989"/>
    </source>
</evidence>
<evidence type="ECO:0000256" key="3">
    <source>
        <dbReference type="ARBA" id="ARBA00022692"/>
    </source>
</evidence>
<gene>
    <name evidence="8" type="ORF">PQ455_02685</name>
</gene>
<dbReference type="Pfam" id="PF07690">
    <property type="entry name" value="MFS_1"/>
    <property type="match status" value="1"/>
</dbReference>
<protein>
    <submittedName>
        <fullName evidence="8">MFS transporter</fullName>
    </submittedName>
</protein>
<dbReference type="RefSeq" id="WP_273688974.1">
    <property type="nucleotide sequence ID" value="NZ_CP117411.1"/>
</dbReference>
<feature type="transmembrane region" description="Helical" evidence="6">
    <location>
        <begin position="111"/>
        <end position="132"/>
    </location>
</feature>
<comment type="subcellular location">
    <subcellularLocation>
        <location evidence="1">Membrane</location>
        <topology evidence="1">Multi-pass membrane protein</topology>
    </subcellularLocation>
</comment>
<proteinExistence type="predicted"/>
<feature type="transmembrane region" description="Helical" evidence="6">
    <location>
        <begin position="144"/>
        <end position="167"/>
    </location>
</feature>
<dbReference type="PANTHER" id="PTHR43791">
    <property type="entry name" value="PERMEASE-RELATED"/>
    <property type="match status" value="1"/>
</dbReference>
<reference evidence="8 9" key="1">
    <citation type="submission" date="2023-02" db="EMBL/GenBank/DDBJ databases">
        <title>Genome sequence of Sphingomonas naphthae.</title>
        <authorList>
            <person name="Kim S."/>
            <person name="Heo J."/>
            <person name="Kwon S.-W."/>
        </authorList>
    </citation>
    <scope>NUCLEOTIDE SEQUENCE [LARGE SCALE GENOMIC DNA]</scope>
    <source>
        <strain evidence="8 9">KACC 18716</strain>
    </source>
</reference>
<dbReference type="EMBL" id="CP117411">
    <property type="protein sequence ID" value="WCT74157.1"/>
    <property type="molecule type" value="Genomic_DNA"/>
</dbReference>
<dbReference type="CDD" id="cd17319">
    <property type="entry name" value="MFS_ExuT_GudP_like"/>
    <property type="match status" value="1"/>
</dbReference>
<dbReference type="Proteomes" id="UP001220395">
    <property type="component" value="Chromosome"/>
</dbReference>
<keyword evidence="3 6" id="KW-0812">Transmembrane</keyword>
<evidence type="ECO:0000256" key="5">
    <source>
        <dbReference type="ARBA" id="ARBA00023136"/>
    </source>
</evidence>
<accession>A0ABY7TNB3</accession>
<feature type="transmembrane region" description="Helical" evidence="6">
    <location>
        <begin position="20"/>
        <end position="38"/>
    </location>
</feature>
<feature type="transmembrane region" description="Helical" evidence="6">
    <location>
        <begin position="279"/>
        <end position="300"/>
    </location>
</feature>
<organism evidence="8 9">
    <name type="scientific">Sphingomonas naphthae</name>
    <dbReference type="NCBI Taxonomy" id="1813468"/>
    <lineage>
        <taxon>Bacteria</taxon>
        <taxon>Pseudomonadati</taxon>
        <taxon>Pseudomonadota</taxon>
        <taxon>Alphaproteobacteria</taxon>
        <taxon>Sphingomonadales</taxon>
        <taxon>Sphingomonadaceae</taxon>
        <taxon>Sphingomonas</taxon>
    </lineage>
</organism>
<feature type="transmembrane region" description="Helical" evidence="6">
    <location>
        <begin position="403"/>
        <end position="422"/>
    </location>
</feature>